<reference evidence="3 4" key="2">
    <citation type="journal article" date="2008" name="Nature">
        <title>The Phaeodactylum genome reveals the evolutionary history of diatom genomes.</title>
        <authorList>
            <person name="Bowler C."/>
            <person name="Allen A.E."/>
            <person name="Badger J.H."/>
            <person name="Grimwood J."/>
            <person name="Jabbari K."/>
            <person name="Kuo A."/>
            <person name="Maheswari U."/>
            <person name="Martens C."/>
            <person name="Maumus F."/>
            <person name="Otillar R.P."/>
            <person name="Rayko E."/>
            <person name="Salamov A."/>
            <person name="Vandepoele K."/>
            <person name="Beszteri B."/>
            <person name="Gruber A."/>
            <person name="Heijde M."/>
            <person name="Katinka M."/>
            <person name="Mock T."/>
            <person name="Valentin K."/>
            <person name="Verret F."/>
            <person name="Berges J.A."/>
            <person name="Brownlee C."/>
            <person name="Cadoret J.P."/>
            <person name="Chiovitti A."/>
            <person name="Choi C.J."/>
            <person name="Coesel S."/>
            <person name="De Martino A."/>
            <person name="Detter J.C."/>
            <person name="Durkin C."/>
            <person name="Falciatore A."/>
            <person name="Fournet J."/>
            <person name="Haruta M."/>
            <person name="Huysman M.J."/>
            <person name="Jenkins B.D."/>
            <person name="Jiroutova K."/>
            <person name="Jorgensen R.E."/>
            <person name="Joubert Y."/>
            <person name="Kaplan A."/>
            <person name="Kroger N."/>
            <person name="Kroth P.G."/>
            <person name="La Roche J."/>
            <person name="Lindquist E."/>
            <person name="Lommer M."/>
            <person name="Martin-Jezequel V."/>
            <person name="Lopez P.J."/>
            <person name="Lucas S."/>
            <person name="Mangogna M."/>
            <person name="McGinnis K."/>
            <person name="Medlin L.K."/>
            <person name="Montsant A."/>
            <person name="Oudot-Le Secq M.P."/>
            <person name="Napoli C."/>
            <person name="Obornik M."/>
            <person name="Parker M.S."/>
            <person name="Petit J.L."/>
            <person name="Porcel B.M."/>
            <person name="Poulsen N."/>
            <person name="Robison M."/>
            <person name="Rychlewski L."/>
            <person name="Rynearson T.A."/>
            <person name="Schmutz J."/>
            <person name="Shapiro H."/>
            <person name="Siaut M."/>
            <person name="Stanley M."/>
            <person name="Sussman M.R."/>
            <person name="Taylor A.R."/>
            <person name="Vardi A."/>
            <person name="von Dassow P."/>
            <person name="Vyverman W."/>
            <person name="Willis A."/>
            <person name="Wyrwicz L.S."/>
            <person name="Rokhsar D.S."/>
            <person name="Weissenbach J."/>
            <person name="Armbrust E.V."/>
            <person name="Green B.R."/>
            <person name="Van de Peer Y."/>
            <person name="Grigoriev I.V."/>
        </authorList>
    </citation>
    <scope>NUCLEOTIDE SEQUENCE [LARGE SCALE GENOMIC DNA]</scope>
    <source>
        <strain evidence="3 4">CCMP1335</strain>
    </source>
</reference>
<dbReference type="GO" id="GO:0006396">
    <property type="term" value="P:RNA processing"/>
    <property type="evidence" value="ECO:0007669"/>
    <property type="project" value="InterPro"/>
</dbReference>
<dbReference type="Gene3D" id="1.10.10.790">
    <property type="entry name" value="Surp module"/>
    <property type="match status" value="1"/>
</dbReference>
<feature type="compositionally biased region" description="Acidic residues" evidence="1">
    <location>
        <begin position="128"/>
        <end position="139"/>
    </location>
</feature>
<protein>
    <recommendedName>
        <fullName evidence="2">SURP motif domain-containing protein</fullName>
    </recommendedName>
</protein>
<dbReference type="PANTHER" id="PTHR13161">
    <property type="entry name" value="SPLICING FACTOR SUPPRESSOR OF WHITE APRICOT"/>
    <property type="match status" value="1"/>
</dbReference>
<name>B8C0G9_THAPS</name>
<proteinExistence type="predicted"/>
<feature type="compositionally biased region" description="Acidic residues" evidence="1">
    <location>
        <begin position="168"/>
        <end position="177"/>
    </location>
</feature>
<feature type="compositionally biased region" description="Polar residues" evidence="1">
    <location>
        <begin position="327"/>
        <end position="339"/>
    </location>
</feature>
<evidence type="ECO:0000313" key="4">
    <source>
        <dbReference type="Proteomes" id="UP000001449"/>
    </source>
</evidence>
<feature type="region of interest" description="Disordered" evidence="1">
    <location>
        <begin position="274"/>
        <end position="350"/>
    </location>
</feature>
<dbReference type="RefSeq" id="XP_002289526.1">
    <property type="nucleotide sequence ID" value="XM_002289490.1"/>
</dbReference>
<dbReference type="Pfam" id="PF01805">
    <property type="entry name" value="Surp"/>
    <property type="match status" value="1"/>
</dbReference>
<dbReference type="FunFam" id="1.10.10.790:FF:000035">
    <property type="match status" value="1"/>
</dbReference>
<feature type="domain" description="SURP motif" evidence="2">
    <location>
        <begin position="224"/>
        <end position="265"/>
    </location>
</feature>
<accession>B8C0G9</accession>
<dbReference type="AlphaFoldDB" id="B8C0G9"/>
<evidence type="ECO:0000256" key="1">
    <source>
        <dbReference type="SAM" id="MobiDB-lite"/>
    </source>
</evidence>
<dbReference type="SMART" id="SM00648">
    <property type="entry name" value="SWAP"/>
    <property type="match status" value="1"/>
</dbReference>
<dbReference type="InterPro" id="IPR035967">
    <property type="entry name" value="SWAP/Surp_sf"/>
</dbReference>
<feature type="region of interest" description="Disordered" evidence="1">
    <location>
        <begin position="104"/>
        <end position="144"/>
    </location>
</feature>
<dbReference type="GeneID" id="7452222"/>
<organism evidence="3 4">
    <name type="scientific">Thalassiosira pseudonana</name>
    <name type="common">Marine diatom</name>
    <name type="synonym">Cyclotella nana</name>
    <dbReference type="NCBI Taxonomy" id="35128"/>
    <lineage>
        <taxon>Eukaryota</taxon>
        <taxon>Sar</taxon>
        <taxon>Stramenopiles</taxon>
        <taxon>Ochrophyta</taxon>
        <taxon>Bacillariophyta</taxon>
        <taxon>Coscinodiscophyceae</taxon>
        <taxon>Thalassiosirophycidae</taxon>
        <taxon>Thalassiosirales</taxon>
        <taxon>Thalassiosiraceae</taxon>
        <taxon>Thalassiosira</taxon>
    </lineage>
</organism>
<dbReference type="EMBL" id="CM000641">
    <property type="protein sequence ID" value="EED93063.1"/>
    <property type="molecule type" value="Genomic_DNA"/>
</dbReference>
<dbReference type="PROSITE" id="PS50128">
    <property type="entry name" value="SURP"/>
    <property type="match status" value="1"/>
</dbReference>
<dbReference type="InterPro" id="IPR040397">
    <property type="entry name" value="SWAP"/>
</dbReference>
<dbReference type="PaxDb" id="35128-Thaps4853"/>
<dbReference type="InterPro" id="IPR000061">
    <property type="entry name" value="Surp"/>
</dbReference>
<dbReference type="SUPFAM" id="SSF109905">
    <property type="entry name" value="Surp module (SWAP domain)"/>
    <property type="match status" value="1"/>
</dbReference>
<gene>
    <name evidence="3" type="ORF">THAPSDRAFT_4853</name>
</gene>
<dbReference type="Proteomes" id="UP000001449">
    <property type="component" value="Chromosome 4"/>
</dbReference>
<feature type="region of interest" description="Disordered" evidence="1">
    <location>
        <begin position="157"/>
        <end position="186"/>
    </location>
</feature>
<dbReference type="PANTHER" id="PTHR13161:SF15">
    <property type="entry name" value="SPLICING FACTOR, SUPPRESSOR OF WHITE-APRICOT HOMOLOG"/>
    <property type="match status" value="1"/>
</dbReference>
<dbReference type="HOGENOM" id="CLU_761847_0_0_1"/>
<reference evidence="3 4" key="1">
    <citation type="journal article" date="2004" name="Science">
        <title>The genome of the diatom Thalassiosira pseudonana: ecology, evolution, and metabolism.</title>
        <authorList>
            <person name="Armbrust E.V."/>
            <person name="Berges J.A."/>
            <person name="Bowler C."/>
            <person name="Green B.R."/>
            <person name="Martinez D."/>
            <person name="Putnam N.H."/>
            <person name="Zhou S."/>
            <person name="Allen A.E."/>
            <person name="Apt K.E."/>
            <person name="Bechner M."/>
            <person name="Brzezinski M.A."/>
            <person name="Chaal B.K."/>
            <person name="Chiovitti A."/>
            <person name="Davis A.K."/>
            <person name="Demarest M.S."/>
            <person name="Detter J.C."/>
            <person name="Glavina T."/>
            <person name="Goodstein D."/>
            <person name="Hadi M.Z."/>
            <person name="Hellsten U."/>
            <person name="Hildebrand M."/>
            <person name="Jenkins B.D."/>
            <person name="Jurka J."/>
            <person name="Kapitonov V.V."/>
            <person name="Kroger N."/>
            <person name="Lau W.W."/>
            <person name="Lane T.W."/>
            <person name="Larimer F.W."/>
            <person name="Lippmeier J.C."/>
            <person name="Lucas S."/>
            <person name="Medina M."/>
            <person name="Montsant A."/>
            <person name="Obornik M."/>
            <person name="Parker M.S."/>
            <person name="Palenik B."/>
            <person name="Pazour G.J."/>
            <person name="Richardson P.M."/>
            <person name="Rynearson T.A."/>
            <person name="Saito M.A."/>
            <person name="Schwartz D.C."/>
            <person name="Thamatrakoln K."/>
            <person name="Valentin K."/>
            <person name="Vardi A."/>
            <person name="Wilkerson F.P."/>
            <person name="Rokhsar D.S."/>
        </authorList>
    </citation>
    <scope>NUCLEOTIDE SEQUENCE [LARGE SCALE GENOMIC DNA]</scope>
    <source>
        <strain evidence="3 4">CCMP1335</strain>
    </source>
</reference>
<dbReference type="KEGG" id="tps:THAPSDRAFT_4853"/>
<sequence length="364" mass="41447">MDRQRKRKATTSDTSNRKQLDLTITGKRCKIHYDEMAVQSLSKGNHLMDLRDGVSSNINNDDDEIMSTNSVARHQPLLVERHDVRNLLDPLSLEQLCPRRLRHSLDTDRDQRSSLVSSSGQMRRRTEEEEGEEGTEEEVADRNYKRFESLPEYLSCFSGVEDNRDGDDKGEDANESAEETKETLSSAAYDDAQVEEETFVLSEEQLKEYPSGIVLPKTTRQNTIIEHTATRTATSNQLEVFLKVKQADNGDFAFLAPSNELHPYYLFLKYKHNPEPKTKQTADDGGGEEEEKRGIAGLLGCYSSSNEDDDVANTEEEEVAASKVDNDGTSLESVQQNCNKTEEKEKQRKERLERVKLWKESKLK</sequence>
<feature type="compositionally biased region" description="Basic and acidic residues" evidence="1">
    <location>
        <begin position="340"/>
        <end position="350"/>
    </location>
</feature>
<evidence type="ECO:0000259" key="2">
    <source>
        <dbReference type="PROSITE" id="PS50128"/>
    </source>
</evidence>
<dbReference type="InParanoid" id="B8C0G9"/>
<keyword evidence="4" id="KW-1185">Reference proteome</keyword>
<dbReference type="GO" id="GO:0003723">
    <property type="term" value="F:RNA binding"/>
    <property type="evidence" value="ECO:0007669"/>
    <property type="project" value="InterPro"/>
</dbReference>
<dbReference type="STRING" id="35128.B8C0G9"/>
<evidence type="ECO:0000313" key="3">
    <source>
        <dbReference type="EMBL" id="EED93063.1"/>
    </source>
</evidence>
<feature type="compositionally biased region" description="Acidic residues" evidence="1">
    <location>
        <begin position="306"/>
        <end position="319"/>
    </location>
</feature>